<dbReference type="InterPro" id="IPR036890">
    <property type="entry name" value="HATPase_C_sf"/>
</dbReference>
<protein>
    <recommendedName>
        <fullName evidence="9">Histidine kinase/HSP90-like ATPase domain-containing protein</fullName>
    </recommendedName>
</protein>
<gene>
    <name evidence="10" type="ORF">CAE01nite_30020</name>
</gene>
<evidence type="ECO:0000256" key="6">
    <source>
        <dbReference type="ARBA" id="ARBA00023210"/>
    </source>
</evidence>
<dbReference type="GO" id="GO:0030435">
    <property type="term" value="P:sporulation resulting in formation of a cellular spore"/>
    <property type="evidence" value="ECO:0007669"/>
    <property type="project" value="UniProtKB-KW"/>
</dbReference>
<reference evidence="10 11" key="1">
    <citation type="submission" date="2019-07" db="EMBL/GenBank/DDBJ databases">
        <title>Whole genome shotgun sequence of Cellulomonas aerilata NBRC 106308.</title>
        <authorList>
            <person name="Hosoyama A."/>
            <person name="Uohara A."/>
            <person name="Ohji S."/>
            <person name="Ichikawa N."/>
        </authorList>
    </citation>
    <scope>NUCLEOTIDE SEQUENCE [LARGE SCALE GENOMIC DNA]</scope>
    <source>
        <strain evidence="10 11">NBRC 106308</strain>
    </source>
</reference>
<comment type="similarity">
    <text evidence="2">Belongs to the SsgA family.</text>
</comment>
<evidence type="ECO:0000256" key="8">
    <source>
        <dbReference type="SAM" id="MobiDB-lite"/>
    </source>
</evidence>
<feature type="domain" description="Histidine kinase/HSP90-like ATPase" evidence="9">
    <location>
        <begin position="43"/>
        <end position="152"/>
    </location>
</feature>
<comment type="caution">
    <text evidence="10">The sequence shown here is derived from an EMBL/GenBank/DDBJ whole genome shotgun (WGS) entry which is preliminary data.</text>
</comment>
<keyword evidence="3" id="KW-0418">Kinase</keyword>
<evidence type="ECO:0000256" key="4">
    <source>
        <dbReference type="ARBA" id="ARBA00022618"/>
    </source>
</evidence>
<evidence type="ECO:0000259" key="9">
    <source>
        <dbReference type="Pfam" id="PF13581"/>
    </source>
</evidence>
<feature type="region of interest" description="Disordered" evidence="8">
    <location>
        <begin position="1"/>
        <end position="37"/>
    </location>
</feature>
<accession>A0A512DFM7</accession>
<name>A0A512DFM7_9CELL</name>
<evidence type="ECO:0000256" key="3">
    <source>
        <dbReference type="ARBA" id="ARBA00022527"/>
    </source>
</evidence>
<keyword evidence="3" id="KW-0723">Serine/threonine-protein kinase</keyword>
<keyword evidence="7" id="KW-0131">Cell cycle</keyword>
<dbReference type="PANTHER" id="PTHR35526:SF3">
    <property type="entry name" value="ANTI-SIGMA-F FACTOR RSBW"/>
    <property type="match status" value="1"/>
</dbReference>
<dbReference type="SUPFAM" id="SSF55874">
    <property type="entry name" value="ATPase domain of HSP90 chaperone/DNA topoisomerase II/histidine kinase"/>
    <property type="match status" value="1"/>
</dbReference>
<keyword evidence="11" id="KW-1185">Reference proteome</keyword>
<keyword evidence="3" id="KW-0808">Transferase</keyword>
<dbReference type="InterPro" id="IPR006776">
    <property type="entry name" value="SsgB"/>
</dbReference>
<evidence type="ECO:0000256" key="5">
    <source>
        <dbReference type="ARBA" id="ARBA00022969"/>
    </source>
</evidence>
<evidence type="ECO:0000256" key="2">
    <source>
        <dbReference type="ARBA" id="ARBA00009323"/>
    </source>
</evidence>
<dbReference type="AlphaFoldDB" id="A0A512DFM7"/>
<dbReference type="CDD" id="cd16936">
    <property type="entry name" value="HATPase_RsbW-like"/>
    <property type="match status" value="1"/>
</dbReference>
<dbReference type="Gene3D" id="3.30.565.10">
    <property type="entry name" value="Histidine kinase-like ATPase, C-terminal domain"/>
    <property type="match status" value="1"/>
</dbReference>
<evidence type="ECO:0000256" key="7">
    <source>
        <dbReference type="ARBA" id="ARBA00023306"/>
    </source>
</evidence>
<dbReference type="EMBL" id="BJYY01000018">
    <property type="protein sequence ID" value="GEO35277.1"/>
    <property type="molecule type" value="Genomic_DNA"/>
</dbReference>
<evidence type="ECO:0000313" key="10">
    <source>
        <dbReference type="EMBL" id="GEO35277.1"/>
    </source>
</evidence>
<proteinExistence type="inferred from homology"/>
<sequence>MDQRRRTEPGVELVGRPAVQMPSPRGTRPASLAAPPGPFVPHRARELTRAACRAWRLPEVTDLACLVADELVTNAVVHAQTFLELQLTLADGELVVAVHDRDPGWDAAWWDCTPDDVDAPRGARYGLCLVRTLAHRYGVYPHPSGGKVVWATLPADGGTRPHAPDDRAGTDTAPRPGPPPAPVRRTIVVNRARPGPADRERWRLELVLGWLPTDPDHVDLTLRPTPLHPALPAGNWRARLDTLRRGLGGSGCDDDVHIHPHPAGRTVIFELAAKPPHLVQCPFPPLRGFLDAVDAATRTGQRDPATSDRLT</sequence>
<dbReference type="InterPro" id="IPR038658">
    <property type="entry name" value="SsgB_sf"/>
</dbReference>
<keyword evidence="5" id="KW-0749">Sporulation</keyword>
<dbReference type="GO" id="GO:0030428">
    <property type="term" value="C:cell septum"/>
    <property type="evidence" value="ECO:0007669"/>
    <property type="project" value="UniProtKB-SubCell"/>
</dbReference>
<dbReference type="Pfam" id="PF04686">
    <property type="entry name" value="SsgA"/>
    <property type="match status" value="1"/>
</dbReference>
<dbReference type="RefSeq" id="WP_186816610.1">
    <property type="nucleotide sequence ID" value="NZ_BAAARM010000005.1"/>
</dbReference>
<evidence type="ECO:0000313" key="11">
    <source>
        <dbReference type="Proteomes" id="UP000321181"/>
    </source>
</evidence>
<dbReference type="Gene3D" id="2.30.31.20">
    <property type="entry name" value="Sporulation-specific cell division protein SsgB"/>
    <property type="match status" value="1"/>
</dbReference>
<dbReference type="InterPro" id="IPR003594">
    <property type="entry name" value="HATPase_dom"/>
</dbReference>
<keyword evidence="6" id="KW-0717">Septation</keyword>
<feature type="region of interest" description="Disordered" evidence="8">
    <location>
        <begin position="154"/>
        <end position="184"/>
    </location>
</feature>
<evidence type="ECO:0000256" key="1">
    <source>
        <dbReference type="ARBA" id="ARBA00004431"/>
    </source>
</evidence>
<dbReference type="GO" id="GO:0000917">
    <property type="term" value="P:division septum assembly"/>
    <property type="evidence" value="ECO:0007669"/>
    <property type="project" value="UniProtKB-KW"/>
</dbReference>
<dbReference type="InterPro" id="IPR050267">
    <property type="entry name" value="Anti-sigma-factor_SerPK"/>
</dbReference>
<dbReference type="GO" id="GO:0004674">
    <property type="term" value="F:protein serine/threonine kinase activity"/>
    <property type="evidence" value="ECO:0007669"/>
    <property type="project" value="UniProtKB-KW"/>
</dbReference>
<dbReference type="PANTHER" id="PTHR35526">
    <property type="entry name" value="ANTI-SIGMA-F FACTOR RSBW-RELATED"/>
    <property type="match status" value="1"/>
</dbReference>
<dbReference type="Proteomes" id="UP000321181">
    <property type="component" value="Unassembled WGS sequence"/>
</dbReference>
<comment type="subcellular location">
    <subcellularLocation>
        <location evidence="1">Cell septum</location>
    </subcellularLocation>
</comment>
<keyword evidence="4" id="KW-0132">Cell division</keyword>
<organism evidence="10 11">
    <name type="scientific">Cellulomonas aerilata</name>
    <dbReference type="NCBI Taxonomy" id="515326"/>
    <lineage>
        <taxon>Bacteria</taxon>
        <taxon>Bacillati</taxon>
        <taxon>Actinomycetota</taxon>
        <taxon>Actinomycetes</taxon>
        <taxon>Micrococcales</taxon>
        <taxon>Cellulomonadaceae</taxon>
        <taxon>Cellulomonas</taxon>
    </lineage>
</organism>
<dbReference type="Pfam" id="PF13581">
    <property type="entry name" value="HATPase_c_2"/>
    <property type="match status" value="1"/>
</dbReference>